<keyword evidence="6" id="KW-1185">Reference proteome</keyword>
<evidence type="ECO:0000313" key="5">
    <source>
        <dbReference type="EMBL" id="KAF2241150.1"/>
    </source>
</evidence>
<reference evidence="5" key="1">
    <citation type="journal article" date="2020" name="Stud. Mycol.">
        <title>101 Dothideomycetes genomes: a test case for predicting lifestyles and emergence of pathogens.</title>
        <authorList>
            <person name="Haridas S."/>
            <person name="Albert R."/>
            <person name="Binder M."/>
            <person name="Bloem J."/>
            <person name="Labutti K."/>
            <person name="Salamov A."/>
            <person name="Andreopoulos B."/>
            <person name="Baker S."/>
            <person name="Barry K."/>
            <person name="Bills G."/>
            <person name="Bluhm B."/>
            <person name="Cannon C."/>
            <person name="Castanera R."/>
            <person name="Culley D."/>
            <person name="Daum C."/>
            <person name="Ezra D."/>
            <person name="Gonzalez J."/>
            <person name="Henrissat B."/>
            <person name="Kuo A."/>
            <person name="Liang C."/>
            <person name="Lipzen A."/>
            <person name="Lutzoni F."/>
            <person name="Magnuson J."/>
            <person name="Mondo S."/>
            <person name="Nolan M."/>
            <person name="Ohm R."/>
            <person name="Pangilinan J."/>
            <person name="Park H.-J."/>
            <person name="Ramirez L."/>
            <person name="Alfaro M."/>
            <person name="Sun H."/>
            <person name="Tritt A."/>
            <person name="Yoshinaga Y."/>
            <person name="Zwiers L.-H."/>
            <person name="Turgeon B."/>
            <person name="Goodwin S."/>
            <person name="Spatafora J."/>
            <person name="Crous P."/>
            <person name="Grigoriev I."/>
        </authorList>
    </citation>
    <scope>NUCLEOTIDE SEQUENCE</scope>
    <source>
        <strain evidence="5">CBS 122368</strain>
    </source>
</reference>
<dbReference type="RefSeq" id="XP_033676154.1">
    <property type="nucleotide sequence ID" value="XM_033824452.1"/>
</dbReference>
<dbReference type="CDD" id="cd00610">
    <property type="entry name" value="OAT_like"/>
    <property type="match status" value="1"/>
</dbReference>
<dbReference type="Proteomes" id="UP000800094">
    <property type="component" value="Unassembled WGS sequence"/>
</dbReference>
<dbReference type="AlphaFoldDB" id="A0A6A6HUN4"/>
<sequence>MGAKKSKPSNSDIDPTGVETPIHSAVLHRNIGQIPPMAISDSDNEYRLDNGSSMYDASGGAAVASLGHGYKERIGNAIMKAVLMGYYFPSLSFSNKPYEALCRKLVSSTHGCMAKAWVCNSGSDAVEAAIKLALQFFYDQGQEEREWFIAREQSYHGATTGALALSGHRARRKPFERWLPFKVHHIPACNEYRDRREGESDSQYVARKAGELEAAFQKIGPGNVVGFFAEPVVGAALGCAAPPPGYLKEMKKVCRRHGALFISDEIMCGMGRTGTLHAWEYYDIVPDIQVIGKGLAAGAQPIGAMLCGQHVLDALAGGIFVHGHTFQGHPVTCAAAVEVLKIIEEDRLLENVRRLGDLLEKTLLHEALGNHPNVGSIRGVRFFMGLEFVKDKATKEPFDVKYRVYEGLLERAGIYVYPGNGTMDGEKGDHLITAPPFNITEARLRDLVKRIAKVINEYFAELNAKIEKEEAEAQSPKL</sequence>
<dbReference type="Gene3D" id="3.40.640.10">
    <property type="entry name" value="Type I PLP-dependent aspartate aminotransferase-like (Major domain)"/>
    <property type="match status" value="1"/>
</dbReference>
<dbReference type="InterPro" id="IPR005814">
    <property type="entry name" value="Aminotrans_3"/>
</dbReference>
<dbReference type="FunFam" id="3.40.640.10:FF:000004">
    <property type="entry name" value="Acetylornithine aminotransferase"/>
    <property type="match status" value="1"/>
</dbReference>
<comment type="similarity">
    <text evidence="2 4">Belongs to the class-III pyridoxal-phosphate-dependent aminotransferase family.</text>
</comment>
<dbReference type="GO" id="GO:0005829">
    <property type="term" value="C:cytosol"/>
    <property type="evidence" value="ECO:0007669"/>
    <property type="project" value="TreeGrafter"/>
</dbReference>
<dbReference type="GeneID" id="54577782"/>
<dbReference type="GO" id="GO:0030170">
    <property type="term" value="F:pyridoxal phosphate binding"/>
    <property type="evidence" value="ECO:0007669"/>
    <property type="project" value="InterPro"/>
</dbReference>
<evidence type="ECO:0000313" key="6">
    <source>
        <dbReference type="Proteomes" id="UP000800094"/>
    </source>
</evidence>
<evidence type="ECO:0000256" key="1">
    <source>
        <dbReference type="ARBA" id="ARBA00001933"/>
    </source>
</evidence>
<dbReference type="OrthoDB" id="5419315at2759"/>
<name>A0A6A6HUN4_9PLEO</name>
<accession>A0A6A6HUN4</accession>
<dbReference type="PANTHER" id="PTHR43094">
    <property type="entry name" value="AMINOTRANSFERASE"/>
    <property type="match status" value="1"/>
</dbReference>
<dbReference type="InterPro" id="IPR015424">
    <property type="entry name" value="PyrdxlP-dep_Trfase"/>
</dbReference>
<dbReference type="EMBL" id="ML987213">
    <property type="protein sequence ID" value="KAF2241150.1"/>
    <property type="molecule type" value="Genomic_DNA"/>
</dbReference>
<evidence type="ECO:0000256" key="2">
    <source>
        <dbReference type="ARBA" id="ARBA00008954"/>
    </source>
</evidence>
<dbReference type="SUPFAM" id="SSF53383">
    <property type="entry name" value="PLP-dependent transferases"/>
    <property type="match status" value="1"/>
</dbReference>
<gene>
    <name evidence="5" type="ORF">BU26DRAFT_441313</name>
</gene>
<dbReference type="Pfam" id="PF00202">
    <property type="entry name" value="Aminotran_3"/>
    <property type="match status" value="1"/>
</dbReference>
<comment type="cofactor">
    <cofactor evidence="1">
        <name>pyridoxal 5'-phosphate</name>
        <dbReference type="ChEBI" id="CHEBI:597326"/>
    </cofactor>
</comment>
<protein>
    <submittedName>
        <fullName evidence="5">PLP-dependent transferase</fullName>
    </submittedName>
</protein>
<organism evidence="5 6">
    <name type="scientific">Trematosphaeria pertusa</name>
    <dbReference type="NCBI Taxonomy" id="390896"/>
    <lineage>
        <taxon>Eukaryota</taxon>
        <taxon>Fungi</taxon>
        <taxon>Dikarya</taxon>
        <taxon>Ascomycota</taxon>
        <taxon>Pezizomycotina</taxon>
        <taxon>Dothideomycetes</taxon>
        <taxon>Pleosporomycetidae</taxon>
        <taxon>Pleosporales</taxon>
        <taxon>Massarineae</taxon>
        <taxon>Trematosphaeriaceae</taxon>
        <taxon>Trematosphaeria</taxon>
    </lineage>
</organism>
<evidence type="ECO:0000256" key="4">
    <source>
        <dbReference type="RuleBase" id="RU003560"/>
    </source>
</evidence>
<dbReference type="PANTHER" id="PTHR43094:SF1">
    <property type="entry name" value="AMINOTRANSFERASE CLASS-III"/>
    <property type="match status" value="1"/>
</dbReference>
<proteinExistence type="inferred from homology"/>
<dbReference type="InterPro" id="IPR015421">
    <property type="entry name" value="PyrdxlP-dep_Trfase_major"/>
</dbReference>
<keyword evidence="5" id="KW-0808">Transferase</keyword>
<evidence type="ECO:0000256" key="3">
    <source>
        <dbReference type="ARBA" id="ARBA00022898"/>
    </source>
</evidence>
<dbReference type="GO" id="GO:0008483">
    <property type="term" value="F:transaminase activity"/>
    <property type="evidence" value="ECO:0007669"/>
    <property type="project" value="InterPro"/>
</dbReference>
<keyword evidence="3 4" id="KW-0663">Pyridoxal phosphate</keyword>
<dbReference type="Gene3D" id="3.90.1150.10">
    <property type="entry name" value="Aspartate Aminotransferase, domain 1"/>
    <property type="match status" value="1"/>
</dbReference>
<dbReference type="InterPro" id="IPR015422">
    <property type="entry name" value="PyrdxlP-dep_Trfase_small"/>
</dbReference>